<name>A0A974NZD5_ENTFL</name>
<dbReference type="AlphaFoldDB" id="A0A974NZD5"/>
<evidence type="ECO:0000256" key="1">
    <source>
        <dbReference type="SAM" id="Phobius"/>
    </source>
</evidence>
<keyword evidence="1" id="KW-0812">Transmembrane</keyword>
<sequence length="70" mass="8041">MTKKISWGSSLVATLIGLNPWFLQCLSFRFDSPYMALSIFLFVSSLFIGGERNSFYVFFLVSVFFTVCYV</sequence>
<dbReference type="InterPro" id="IPR025686">
    <property type="entry name" value="Glucos_trans_II"/>
</dbReference>
<reference evidence="2" key="1">
    <citation type="submission" date="2021-01" db="EMBL/GenBank/DDBJ databases">
        <title>Enterococcus.</title>
        <authorList>
            <person name="Du X."/>
            <person name="Wang N."/>
        </authorList>
    </citation>
    <scope>NUCLEOTIDE SEQUENCE [LARGE SCALE GENOMIC DNA]</scope>
    <source>
        <strain evidence="2">T90-2</strain>
    </source>
</reference>
<organism evidence="2">
    <name type="scientific">Enterococcus faecalis</name>
    <name type="common">Streptococcus faecalis</name>
    <dbReference type="NCBI Taxonomy" id="1351"/>
    <lineage>
        <taxon>Bacteria</taxon>
        <taxon>Bacillati</taxon>
        <taxon>Bacillota</taxon>
        <taxon>Bacilli</taxon>
        <taxon>Lactobacillales</taxon>
        <taxon>Enterococcaceae</taxon>
        <taxon>Enterococcus</taxon>
    </lineage>
</organism>
<keyword evidence="1" id="KW-0472">Membrane</keyword>
<evidence type="ECO:0000313" key="2">
    <source>
        <dbReference type="EMBL" id="QQV79596.1"/>
    </source>
</evidence>
<proteinExistence type="predicted"/>
<dbReference type="Pfam" id="PF14264">
    <property type="entry name" value="Glucos_trans_II"/>
    <property type="match status" value="1"/>
</dbReference>
<dbReference type="EMBL" id="CP068242">
    <property type="protein sequence ID" value="QQV79596.1"/>
    <property type="molecule type" value="Genomic_DNA"/>
</dbReference>
<protein>
    <submittedName>
        <fullName evidence="2">Glucosyltransferase domain-containing protein</fullName>
    </submittedName>
</protein>
<gene>
    <name evidence="2" type="ORF">JG559_00370</name>
</gene>
<feature type="transmembrane region" description="Helical" evidence="1">
    <location>
        <begin position="6"/>
        <end position="23"/>
    </location>
</feature>
<keyword evidence="1" id="KW-1133">Transmembrane helix</keyword>
<accession>A0A974NZD5</accession>